<keyword evidence="5" id="KW-1185">Reference proteome</keyword>
<accession>A0A0N4Y302</accession>
<evidence type="ECO:0000313" key="4">
    <source>
        <dbReference type="EMBL" id="VDL73732.1"/>
    </source>
</evidence>
<dbReference type="Proteomes" id="UP000271162">
    <property type="component" value="Unassembled WGS sequence"/>
</dbReference>
<dbReference type="AlphaFoldDB" id="A0A0N4Y302"/>
<keyword evidence="3" id="KW-0732">Signal</keyword>
<proteinExistence type="predicted"/>
<dbReference type="EMBL" id="UYSL01020260">
    <property type="protein sequence ID" value="VDL73732.1"/>
    <property type="molecule type" value="Genomic_DNA"/>
</dbReference>
<dbReference type="WBParaSite" id="NBR_0001014201-mRNA-1">
    <property type="protein sequence ID" value="NBR_0001014201-mRNA-1"/>
    <property type="gene ID" value="NBR_0001014201"/>
</dbReference>
<evidence type="ECO:0000313" key="6">
    <source>
        <dbReference type="WBParaSite" id="NBR_0001014201-mRNA-1"/>
    </source>
</evidence>
<evidence type="ECO:0000256" key="3">
    <source>
        <dbReference type="SAM" id="SignalP"/>
    </source>
</evidence>
<keyword evidence="2" id="KW-0812">Transmembrane</keyword>
<name>A0A0N4Y302_NIPBR</name>
<keyword evidence="2" id="KW-0472">Membrane</keyword>
<organism evidence="6">
    <name type="scientific">Nippostrongylus brasiliensis</name>
    <name type="common">Rat hookworm</name>
    <dbReference type="NCBI Taxonomy" id="27835"/>
    <lineage>
        <taxon>Eukaryota</taxon>
        <taxon>Metazoa</taxon>
        <taxon>Ecdysozoa</taxon>
        <taxon>Nematoda</taxon>
        <taxon>Chromadorea</taxon>
        <taxon>Rhabditida</taxon>
        <taxon>Rhabditina</taxon>
        <taxon>Rhabditomorpha</taxon>
        <taxon>Strongyloidea</taxon>
        <taxon>Heligmosomidae</taxon>
        <taxon>Nippostrongylus</taxon>
    </lineage>
</organism>
<gene>
    <name evidence="4" type="ORF">NBR_LOCUS10143</name>
</gene>
<evidence type="ECO:0000256" key="2">
    <source>
        <dbReference type="SAM" id="Phobius"/>
    </source>
</evidence>
<reference evidence="6" key="1">
    <citation type="submission" date="2017-02" db="UniProtKB">
        <authorList>
            <consortium name="WormBaseParasite"/>
        </authorList>
    </citation>
    <scope>IDENTIFICATION</scope>
</reference>
<sequence>MSIFVAQLVILCSSVTFAMKCIGNDLIIPSKPNPNYCTFFMEFKNRSVCKPSFSGKGPIALFAPNLNNQCGVIDRSKNAGTKSTIVCFCAGEKCNDDKTVESILLHKTEIVEITVPGFISYSKRNASIELFLCLKQQKGFEAKRVGNKVFGKLKKKKSKTWIFAVIGGVVGLVLLIIIVVVIIVVIKMQKKKQQKGKGQGSKDKTKDSSEEAAPPPPPSRAPLLQSPEGGQG</sequence>
<evidence type="ECO:0000256" key="1">
    <source>
        <dbReference type="SAM" id="MobiDB-lite"/>
    </source>
</evidence>
<feature type="chain" id="PRO_5043125166" evidence="3">
    <location>
        <begin position="19"/>
        <end position="232"/>
    </location>
</feature>
<feature type="compositionally biased region" description="Basic and acidic residues" evidence="1">
    <location>
        <begin position="200"/>
        <end position="209"/>
    </location>
</feature>
<reference evidence="4 5" key="2">
    <citation type="submission" date="2018-11" db="EMBL/GenBank/DDBJ databases">
        <authorList>
            <consortium name="Pathogen Informatics"/>
        </authorList>
    </citation>
    <scope>NUCLEOTIDE SEQUENCE [LARGE SCALE GENOMIC DNA]</scope>
</reference>
<feature type="region of interest" description="Disordered" evidence="1">
    <location>
        <begin position="190"/>
        <end position="232"/>
    </location>
</feature>
<protein>
    <submittedName>
        <fullName evidence="6">Activin_recp domain-containing protein</fullName>
    </submittedName>
</protein>
<feature type="signal peptide" evidence="3">
    <location>
        <begin position="1"/>
        <end position="18"/>
    </location>
</feature>
<evidence type="ECO:0000313" key="5">
    <source>
        <dbReference type="Proteomes" id="UP000271162"/>
    </source>
</evidence>
<keyword evidence="2" id="KW-1133">Transmembrane helix</keyword>
<feature type="transmembrane region" description="Helical" evidence="2">
    <location>
        <begin position="161"/>
        <end position="186"/>
    </location>
</feature>